<keyword evidence="5" id="KW-0611">Plant defense</keyword>
<organism evidence="8 9">
    <name type="scientific">Helianthus annuus</name>
    <name type="common">Common sunflower</name>
    <dbReference type="NCBI Taxonomy" id="4232"/>
    <lineage>
        <taxon>Eukaryota</taxon>
        <taxon>Viridiplantae</taxon>
        <taxon>Streptophyta</taxon>
        <taxon>Embryophyta</taxon>
        <taxon>Tracheophyta</taxon>
        <taxon>Spermatophyta</taxon>
        <taxon>Magnoliopsida</taxon>
        <taxon>eudicotyledons</taxon>
        <taxon>Gunneridae</taxon>
        <taxon>Pentapetalae</taxon>
        <taxon>asterids</taxon>
        <taxon>campanulids</taxon>
        <taxon>Asterales</taxon>
        <taxon>Asteraceae</taxon>
        <taxon>Asteroideae</taxon>
        <taxon>Heliantheae alliance</taxon>
        <taxon>Heliantheae</taxon>
        <taxon>Helianthus</taxon>
    </lineage>
</organism>
<evidence type="ECO:0000256" key="4">
    <source>
        <dbReference type="ARBA" id="ARBA00022741"/>
    </source>
</evidence>
<dbReference type="AlphaFoldDB" id="A0A9K3JI12"/>
<name>A0A9K3JI12_HELAN</name>
<dbReference type="Gene3D" id="1.10.10.10">
    <property type="entry name" value="Winged helix-like DNA-binding domain superfamily/Winged helix DNA-binding domain"/>
    <property type="match status" value="1"/>
</dbReference>
<dbReference type="EMBL" id="MNCJ02000318">
    <property type="protein sequence ID" value="KAF5814992.1"/>
    <property type="molecule type" value="Genomic_DNA"/>
</dbReference>
<gene>
    <name evidence="8" type="ORF">HanXRQr2_Chr03g0117431</name>
</gene>
<keyword evidence="8" id="KW-0378">Hydrolase</keyword>
<reference evidence="8" key="1">
    <citation type="journal article" date="2017" name="Nature">
        <title>The sunflower genome provides insights into oil metabolism, flowering and Asterid evolution.</title>
        <authorList>
            <person name="Badouin H."/>
            <person name="Gouzy J."/>
            <person name="Grassa C.J."/>
            <person name="Murat F."/>
            <person name="Staton S.E."/>
            <person name="Cottret L."/>
            <person name="Lelandais-Briere C."/>
            <person name="Owens G.L."/>
            <person name="Carrere S."/>
            <person name="Mayjonade B."/>
            <person name="Legrand L."/>
            <person name="Gill N."/>
            <person name="Kane N.C."/>
            <person name="Bowers J.E."/>
            <person name="Hubner S."/>
            <person name="Bellec A."/>
            <person name="Berard A."/>
            <person name="Berges H."/>
            <person name="Blanchet N."/>
            <person name="Boniface M.C."/>
            <person name="Brunel D."/>
            <person name="Catrice O."/>
            <person name="Chaidir N."/>
            <person name="Claudel C."/>
            <person name="Donnadieu C."/>
            <person name="Faraut T."/>
            <person name="Fievet G."/>
            <person name="Helmstetter N."/>
            <person name="King M."/>
            <person name="Knapp S.J."/>
            <person name="Lai Z."/>
            <person name="Le Paslier M.C."/>
            <person name="Lippi Y."/>
            <person name="Lorenzon L."/>
            <person name="Mandel J.R."/>
            <person name="Marage G."/>
            <person name="Marchand G."/>
            <person name="Marquand E."/>
            <person name="Bret-Mestries E."/>
            <person name="Morien E."/>
            <person name="Nambeesan S."/>
            <person name="Nguyen T."/>
            <person name="Pegot-Espagnet P."/>
            <person name="Pouilly N."/>
            <person name="Raftis F."/>
            <person name="Sallet E."/>
            <person name="Schiex T."/>
            <person name="Thomas J."/>
            <person name="Vandecasteele C."/>
            <person name="Vares D."/>
            <person name="Vear F."/>
            <person name="Vautrin S."/>
            <person name="Crespi M."/>
            <person name="Mangin B."/>
            <person name="Burke J.M."/>
            <person name="Salse J."/>
            <person name="Munos S."/>
            <person name="Vincourt P."/>
            <person name="Rieseberg L.H."/>
            <person name="Langlade N.B."/>
        </authorList>
    </citation>
    <scope>NUCLEOTIDE SEQUENCE</scope>
    <source>
        <tissue evidence="8">Leaves</tissue>
    </source>
</reference>
<dbReference type="Gramene" id="mRNA:HanXRQr2_Chr03g0117431">
    <property type="protein sequence ID" value="CDS:HanXRQr2_Chr03g0117431.1"/>
    <property type="gene ID" value="HanXRQr2_Chr03g0117431"/>
</dbReference>
<evidence type="ECO:0000313" key="8">
    <source>
        <dbReference type="EMBL" id="KAF5814992.1"/>
    </source>
</evidence>
<dbReference type="InterPro" id="IPR036388">
    <property type="entry name" value="WH-like_DNA-bd_sf"/>
</dbReference>
<keyword evidence="9" id="KW-1185">Reference proteome</keyword>
<dbReference type="Proteomes" id="UP000215914">
    <property type="component" value="Unassembled WGS sequence"/>
</dbReference>
<dbReference type="Gene3D" id="1.10.8.430">
    <property type="entry name" value="Helical domain of apoptotic protease-activating factors"/>
    <property type="match status" value="1"/>
</dbReference>
<sequence length="218" mass="25472">MLDDVWSESYEDWMTLVSPFHTCAPQSKIIMTTRKVQLLKTLGCDHLNHMQTLSHDYVVSLFAQHALGAMNFDSHPLLRPHGEGIVKKCDGLPLALRVPGRLLRTKTKEEEEWKELLNSDIWRLGKRDEIILALRLSYHDLSASLKQLFAYCSLFPYVYMCDKDDLILLWMAKGFLNQSSSNKSMDRLGLEYFEELLSRSFLQNMRLMKNQCLWYMIC</sequence>
<dbReference type="InterPro" id="IPR058922">
    <property type="entry name" value="WHD_DRP"/>
</dbReference>
<feature type="domain" description="NB-ARC" evidence="6">
    <location>
        <begin position="1"/>
        <end position="66"/>
    </location>
</feature>
<keyword evidence="2" id="KW-0433">Leucine-rich repeat</keyword>
<dbReference type="PANTHER" id="PTHR23155">
    <property type="entry name" value="DISEASE RESISTANCE PROTEIN RP"/>
    <property type="match status" value="1"/>
</dbReference>
<protein>
    <submittedName>
        <fullName evidence="8">P-loop containing nucleoside triphosphate hydrolase</fullName>
    </submittedName>
</protein>
<dbReference type="GO" id="GO:0043531">
    <property type="term" value="F:ADP binding"/>
    <property type="evidence" value="ECO:0007669"/>
    <property type="project" value="InterPro"/>
</dbReference>
<evidence type="ECO:0000256" key="5">
    <source>
        <dbReference type="ARBA" id="ARBA00022821"/>
    </source>
</evidence>
<accession>A0A9K3JI12</accession>
<evidence type="ECO:0000259" key="7">
    <source>
        <dbReference type="Pfam" id="PF23559"/>
    </source>
</evidence>
<dbReference type="GO" id="GO:0006952">
    <property type="term" value="P:defense response"/>
    <property type="evidence" value="ECO:0007669"/>
    <property type="project" value="InterPro"/>
</dbReference>
<dbReference type="InterPro" id="IPR044974">
    <property type="entry name" value="Disease_R_plants"/>
</dbReference>
<evidence type="ECO:0000313" key="9">
    <source>
        <dbReference type="Proteomes" id="UP000215914"/>
    </source>
</evidence>
<comment type="similarity">
    <text evidence="1">Belongs to the disease resistance NB-LRR family.</text>
</comment>
<evidence type="ECO:0000256" key="3">
    <source>
        <dbReference type="ARBA" id="ARBA00022737"/>
    </source>
</evidence>
<dbReference type="Pfam" id="PF23559">
    <property type="entry name" value="WHD_DRP"/>
    <property type="match status" value="1"/>
</dbReference>
<evidence type="ECO:0000256" key="1">
    <source>
        <dbReference type="ARBA" id="ARBA00008894"/>
    </source>
</evidence>
<dbReference type="SUPFAM" id="SSF52540">
    <property type="entry name" value="P-loop containing nucleoside triphosphate hydrolases"/>
    <property type="match status" value="1"/>
</dbReference>
<dbReference type="PANTHER" id="PTHR23155:SF1221">
    <property type="entry name" value="OS11G0481150 PROTEIN"/>
    <property type="match status" value="1"/>
</dbReference>
<comment type="caution">
    <text evidence="8">The sequence shown here is derived from an EMBL/GenBank/DDBJ whole genome shotgun (WGS) entry which is preliminary data.</text>
</comment>
<evidence type="ECO:0000256" key="2">
    <source>
        <dbReference type="ARBA" id="ARBA00022614"/>
    </source>
</evidence>
<keyword evidence="4" id="KW-0547">Nucleotide-binding</keyword>
<dbReference type="GO" id="GO:0016787">
    <property type="term" value="F:hydrolase activity"/>
    <property type="evidence" value="ECO:0007669"/>
    <property type="project" value="UniProtKB-KW"/>
</dbReference>
<dbReference type="Pfam" id="PF00931">
    <property type="entry name" value="NB-ARC"/>
    <property type="match status" value="1"/>
</dbReference>
<evidence type="ECO:0000259" key="6">
    <source>
        <dbReference type="Pfam" id="PF00931"/>
    </source>
</evidence>
<dbReference type="InterPro" id="IPR002182">
    <property type="entry name" value="NB-ARC"/>
</dbReference>
<dbReference type="InterPro" id="IPR042197">
    <property type="entry name" value="Apaf_helical"/>
</dbReference>
<keyword evidence="3" id="KW-0677">Repeat</keyword>
<feature type="domain" description="Disease resistance protein winged helix" evidence="7">
    <location>
        <begin position="154"/>
        <end position="205"/>
    </location>
</feature>
<dbReference type="InterPro" id="IPR027417">
    <property type="entry name" value="P-loop_NTPase"/>
</dbReference>
<proteinExistence type="inferred from homology"/>
<reference evidence="8" key="2">
    <citation type="submission" date="2020-06" db="EMBL/GenBank/DDBJ databases">
        <title>Helianthus annuus Genome sequencing and assembly Release 2.</title>
        <authorList>
            <person name="Gouzy J."/>
            <person name="Langlade N."/>
            <person name="Munos S."/>
        </authorList>
    </citation>
    <scope>NUCLEOTIDE SEQUENCE</scope>
    <source>
        <tissue evidence="8">Leaves</tissue>
    </source>
</reference>